<evidence type="ECO:0000256" key="1">
    <source>
        <dbReference type="ARBA" id="ARBA00022741"/>
    </source>
</evidence>
<dbReference type="GO" id="GO:0004674">
    <property type="term" value="F:protein serine/threonine kinase activity"/>
    <property type="evidence" value="ECO:0007669"/>
    <property type="project" value="TreeGrafter"/>
</dbReference>
<dbReference type="InterPro" id="IPR050629">
    <property type="entry name" value="STE20/SPS1-PAK"/>
</dbReference>
<keyword evidence="1" id="KW-0547">Nucleotide-binding</keyword>
<dbReference type="AlphaFoldDB" id="A0A196SDF6"/>
<keyword evidence="5" id="KW-1185">Reference proteome</keyword>
<dbReference type="Pfam" id="PF00069">
    <property type="entry name" value="Pkinase"/>
    <property type="match status" value="1"/>
</dbReference>
<gene>
    <name evidence="4" type="ORF">AV274_4267</name>
</gene>
<dbReference type="EMBL" id="LXWW01000293">
    <property type="protein sequence ID" value="OAO14039.1"/>
    <property type="molecule type" value="Genomic_DNA"/>
</dbReference>
<evidence type="ECO:0000313" key="5">
    <source>
        <dbReference type="Proteomes" id="UP000078348"/>
    </source>
</evidence>
<proteinExistence type="predicted"/>
<name>A0A196SDF6_BLAHN</name>
<dbReference type="STRING" id="478820.A0A196SDF6"/>
<evidence type="ECO:0000256" key="2">
    <source>
        <dbReference type="ARBA" id="ARBA00022840"/>
    </source>
</evidence>
<dbReference type="GO" id="GO:0030334">
    <property type="term" value="P:regulation of cell migration"/>
    <property type="evidence" value="ECO:0007669"/>
    <property type="project" value="TreeGrafter"/>
</dbReference>
<organism evidence="4 5">
    <name type="scientific">Blastocystis sp. subtype 1 (strain ATCC 50177 / NandII)</name>
    <dbReference type="NCBI Taxonomy" id="478820"/>
    <lineage>
        <taxon>Eukaryota</taxon>
        <taxon>Sar</taxon>
        <taxon>Stramenopiles</taxon>
        <taxon>Bigyra</taxon>
        <taxon>Opalozoa</taxon>
        <taxon>Opalinata</taxon>
        <taxon>Blastocystidae</taxon>
        <taxon>Blastocystis</taxon>
    </lineage>
</organism>
<dbReference type="PANTHER" id="PTHR48012:SF11">
    <property type="entry name" value="STE20-LIKE SERINE_THREONINE-PROTEIN KINASE"/>
    <property type="match status" value="1"/>
</dbReference>
<dbReference type="PROSITE" id="PS50011">
    <property type="entry name" value="PROTEIN_KINASE_DOM"/>
    <property type="match status" value="1"/>
</dbReference>
<dbReference type="Proteomes" id="UP000078348">
    <property type="component" value="Unassembled WGS sequence"/>
</dbReference>
<sequence length="87" mass="10417">MKSDVWSLGIALIEMMGIRPYYQYQYNRLPTMNDYYEPPFMADDIKSSELADFVEKCFEERVCKRWSVNELMNVSVMRWSMTSSIHL</sequence>
<dbReference type="GO" id="GO:0005737">
    <property type="term" value="C:cytoplasm"/>
    <property type="evidence" value="ECO:0007669"/>
    <property type="project" value="TreeGrafter"/>
</dbReference>
<dbReference type="InterPro" id="IPR000719">
    <property type="entry name" value="Prot_kinase_dom"/>
</dbReference>
<dbReference type="GO" id="GO:0005524">
    <property type="term" value="F:ATP binding"/>
    <property type="evidence" value="ECO:0007669"/>
    <property type="project" value="UniProtKB-KW"/>
</dbReference>
<keyword evidence="2" id="KW-0067">ATP-binding</keyword>
<evidence type="ECO:0000259" key="3">
    <source>
        <dbReference type="PROSITE" id="PS50011"/>
    </source>
</evidence>
<comment type="caution">
    <text evidence="4">The sequence shown here is derived from an EMBL/GenBank/DDBJ whole genome shotgun (WGS) entry which is preliminary data.</text>
</comment>
<protein>
    <recommendedName>
        <fullName evidence="3">Protein kinase domain-containing protein</fullName>
    </recommendedName>
</protein>
<feature type="domain" description="Protein kinase" evidence="3">
    <location>
        <begin position="1"/>
        <end position="87"/>
    </location>
</feature>
<dbReference type="PANTHER" id="PTHR48012">
    <property type="entry name" value="STERILE20-LIKE KINASE, ISOFORM B-RELATED"/>
    <property type="match status" value="1"/>
</dbReference>
<dbReference type="Gene3D" id="1.10.510.10">
    <property type="entry name" value="Transferase(Phosphotransferase) domain 1"/>
    <property type="match status" value="1"/>
</dbReference>
<dbReference type="OrthoDB" id="10252354at2759"/>
<dbReference type="SUPFAM" id="SSF56112">
    <property type="entry name" value="Protein kinase-like (PK-like)"/>
    <property type="match status" value="1"/>
</dbReference>
<reference evidence="4 5" key="1">
    <citation type="submission" date="2016-05" db="EMBL/GenBank/DDBJ databases">
        <title>Nuclear genome of Blastocystis sp. subtype 1 NandII.</title>
        <authorList>
            <person name="Gentekaki E."/>
            <person name="Curtis B."/>
            <person name="Stairs C."/>
            <person name="Eme L."/>
            <person name="Herman E."/>
            <person name="Klimes V."/>
            <person name="Arias M.C."/>
            <person name="Elias M."/>
            <person name="Hilliou F."/>
            <person name="Klute M."/>
            <person name="Malik S.-B."/>
            <person name="Pightling A."/>
            <person name="Rachubinski R."/>
            <person name="Salas D."/>
            <person name="Schlacht A."/>
            <person name="Suga H."/>
            <person name="Archibald J."/>
            <person name="Ball S.G."/>
            <person name="Clark G."/>
            <person name="Dacks J."/>
            <person name="Van Der Giezen M."/>
            <person name="Tsaousis A."/>
            <person name="Roger A."/>
        </authorList>
    </citation>
    <scope>NUCLEOTIDE SEQUENCE [LARGE SCALE GENOMIC DNA]</scope>
    <source>
        <strain evidence="5">ATCC 50177 / NandII</strain>
    </source>
</reference>
<accession>A0A196SDF6</accession>
<dbReference type="InterPro" id="IPR011009">
    <property type="entry name" value="Kinase-like_dom_sf"/>
</dbReference>
<evidence type="ECO:0000313" key="4">
    <source>
        <dbReference type="EMBL" id="OAO14039.1"/>
    </source>
</evidence>